<evidence type="ECO:0008006" key="4">
    <source>
        <dbReference type="Google" id="ProtNLM"/>
    </source>
</evidence>
<keyword evidence="3" id="KW-1185">Reference proteome</keyword>
<reference evidence="2 3" key="1">
    <citation type="submission" date="2023-08" db="EMBL/GenBank/DDBJ databases">
        <title>Draft genome sequence of Algoriphagus confluentis.</title>
        <authorList>
            <person name="Takatani N."/>
            <person name="Hosokawa M."/>
            <person name="Sawabe T."/>
        </authorList>
    </citation>
    <scope>NUCLEOTIDE SEQUENCE [LARGE SCALE GENOMIC DNA]</scope>
    <source>
        <strain evidence="2 3">NBRC 111222</strain>
    </source>
</reference>
<keyword evidence="1" id="KW-0732">Signal</keyword>
<sequence length="193" mass="22328">MKSFLLSTSLYFVLYSGHTLAQTLSLDTWPPGFSPEEASFYVENQIEIAGSPHEVWKELIQAEAWSDWYYGATEVKLIGEDQVLALDSKFSWKTMGINFVSQVKEFEPHSRLSWISSKKSIQGFHIWQIIPTGNGCRVITAESQNGWLTVMEKIFQPKKLHRQHEDWLLLLKERVEKNQLVSQSTNPVYHESH</sequence>
<organism evidence="2 3">
    <name type="scientific">Algoriphagus confluentis</name>
    <dbReference type="NCBI Taxonomy" id="1697556"/>
    <lineage>
        <taxon>Bacteria</taxon>
        <taxon>Pseudomonadati</taxon>
        <taxon>Bacteroidota</taxon>
        <taxon>Cytophagia</taxon>
        <taxon>Cytophagales</taxon>
        <taxon>Cyclobacteriaceae</taxon>
        <taxon>Algoriphagus</taxon>
    </lineage>
</organism>
<dbReference type="InterPro" id="IPR019587">
    <property type="entry name" value="Polyketide_cyclase/dehydratase"/>
</dbReference>
<evidence type="ECO:0000256" key="1">
    <source>
        <dbReference type="SAM" id="SignalP"/>
    </source>
</evidence>
<evidence type="ECO:0000313" key="2">
    <source>
        <dbReference type="EMBL" id="GMQ31707.1"/>
    </source>
</evidence>
<dbReference type="EMBL" id="BTPD01000027">
    <property type="protein sequence ID" value="GMQ31707.1"/>
    <property type="molecule type" value="Genomic_DNA"/>
</dbReference>
<name>A0ABQ6PVV1_9BACT</name>
<protein>
    <recommendedName>
        <fullName evidence="4">SRPBCC domain-containing protein</fullName>
    </recommendedName>
</protein>
<dbReference type="InterPro" id="IPR023393">
    <property type="entry name" value="START-like_dom_sf"/>
</dbReference>
<gene>
    <name evidence="2" type="ORF">Aconfl_43520</name>
</gene>
<accession>A0ABQ6PVV1</accession>
<feature type="signal peptide" evidence="1">
    <location>
        <begin position="1"/>
        <end position="21"/>
    </location>
</feature>
<dbReference type="Proteomes" id="UP001338309">
    <property type="component" value="Unassembled WGS sequence"/>
</dbReference>
<dbReference type="Gene3D" id="3.30.530.20">
    <property type="match status" value="1"/>
</dbReference>
<comment type="caution">
    <text evidence="2">The sequence shown here is derived from an EMBL/GenBank/DDBJ whole genome shotgun (WGS) entry which is preliminary data.</text>
</comment>
<dbReference type="RefSeq" id="WP_338226504.1">
    <property type="nucleotide sequence ID" value="NZ_BTPD01000027.1"/>
</dbReference>
<evidence type="ECO:0000313" key="3">
    <source>
        <dbReference type="Proteomes" id="UP001338309"/>
    </source>
</evidence>
<feature type="chain" id="PRO_5045364183" description="SRPBCC domain-containing protein" evidence="1">
    <location>
        <begin position="22"/>
        <end position="193"/>
    </location>
</feature>
<dbReference type="SUPFAM" id="SSF55961">
    <property type="entry name" value="Bet v1-like"/>
    <property type="match status" value="1"/>
</dbReference>
<proteinExistence type="predicted"/>
<dbReference type="Pfam" id="PF10604">
    <property type="entry name" value="Polyketide_cyc2"/>
    <property type="match status" value="1"/>
</dbReference>